<keyword evidence="2" id="KW-0479">Metal-binding</keyword>
<dbReference type="GO" id="GO:0016846">
    <property type="term" value="F:carbon-sulfur lyase activity"/>
    <property type="evidence" value="ECO:0007669"/>
    <property type="project" value="InterPro"/>
</dbReference>
<dbReference type="GO" id="GO:0046872">
    <property type="term" value="F:metal ion binding"/>
    <property type="evidence" value="ECO:0007669"/>
    <property type="project" value="UniProtKB-KW"/>
</dbReference>
<accession>A0A166E4T5</accession>
<evidence type="ECO:0000313" key="5">
    <source>
        <dbReference type="EMBL" id="KZP15393.1"/>
    </source>
</evidence>
<dbReference type="InterPro" id="IPR052355">
    <property type="entry name" value="CENP-V-like"/>
</dbReference>
<dbReference type="PANTHER" id="PTHR28620">
    <property type="entry name" value="CENTROMERE PROTEIN V"/>
    <property type="match status" value="1"/>
</dbReference>
<dbReference type="EMBL" id="KV417605">
    <property type="protein sequence ID" value="KZP15393.1"/>
    <property type="molecule type" value="Genomic_DNA"/>
</dbReference>
<evidence type="ECO:0000256" key="3">
    <source>
        <dbReference type="ARBA" id="ARBA00022833"/>
    </source>
</evidence>
<comment type="similarity">
    <text evidence="1">Belongs to the Gfa family.</text>
</comment>
<dbReference type="InterPro" id="IPR006913">
    <property type="entry name" value="CENP-V/GFA"/>
</dbReference>
<sequence>MIYKGKLLVAVNVSVSFRRDATLAPALTARVSQVRLFQDVDLSTMKYNHKAFGKDYGGSYQYPDFPLDLGIMPSDPSLVPYHGNCQCKAVIYTAYLPPLSEAEVMQCNCSICTTNGYILACSKIPDVTFHSGEDRMATYTFGSHKALHKFCQSCGSSILVHITRLGMTDQWAMNVRMFKDVDLKGLKYKYVD</sequence>
<keyword evidence="6" id="KW-1185">Reference proteome</keyword>
<dbReference type="Proteomes" id="UP000076532">
    <property type="component" value="Unassembled WGS sequence"/>
</dbReference>
<dbReference type="PANTHER" id="PTHR28620:SF1">
    <property type="entry name" value="CENP-V_GFA DOMAIN-CONTAINING PROTEIN"/>
    <property type="match status" value="1"/>
</dbReference>
<dbReference type="Pfam" id="PF04828">
    <property type="entry name" value="GFA"/>
    <property type="match status" value="1"/>
</dbReference>
<dbReference type="OrthoDB" id="2993351at2759"/>
<name>A0A166E4T5_9AGAM</name>
<keyword evidence="3" id="KW-0862">Zinc</keyword>
<organism evidence="5 6">
    <name type="scientific">Athelia psychrophila</name>
    <dbReference type="NCBI Taxonomy" id="1759441"/>
    <lineage>
        <taxon>Eukaryota</taxon>
        <taxon>Fungi</taxon>
        <taxon>Dikarya</taxon>
        <taxon>Basidiomycota</taxon>
        <taxon>Agaricomycotina</taxon>
        <taxon>Agaricomycetes</taxon>
        <taxon>Agaricomycetidae</taxon>
        <taxon>Atheliales</taxon>
        <taxon>Atheliaceae</taxon>
        <taxon>Athelia</taxon>
    </lineage>
</organism>
<dbReference type="PROSITE" id="PS51891">
    <property type="entry name" value="CENP_V_GFA"/>
    <property type="match status" value="1"/>
</dbReference>
<evidence type="ECO:0000259" key="4">
    <source>
        <dbReference type="PROSITE" id="PS51891"/>
    </source>
</evidence>
<feature type="domain" description="CENP-V/GFA" evidence="4">
    <location>
        <begin position="81"/>
        <end position="192"/>
    </location>
</feature>
<feature type="non-terminal residue" evidence="5">
    <location>
        <position position="192"/>
    </location>
</feature>
<dbReference type="SUPFAM" id="SSF51316">
    <property type="entry name" value="Mss4-like"/>
    <property type="match status" value="1"/>
</dbReference>
<evidence type="ECO:0000256" key="2">
    <source>
        <dbReference type="ARBA" id="ARBA00022723"/>
    </source>
</evidence>
<proteinExistence type="inferred from homology"/>
<evidence type="ECO:0000313" key="6">
    <source>
        <dbReference type="Proteomes" id="UP000076532"/>
    </source>
</evidence>
<gene>
    <name evidence="5" type="ORF">FIBSPDRAFT_795620</name>
</gene>
<dbReference type="Gene3D" id="2.170.150.70">
    <property type="match status" value="1"/>
</dbReference>
<reference evidence="5 6" key="1">
    <citation type="journal article" date="2016" name="Mol. Biol. Evol.">
        <title>Comparative Genomics of Early-Diverging Mushroom-Forming Fungi Provides Insights into the Origins of Lignocellulose Decay Capabilities.</title>
        <authorList>
            <person name="Nagy L.G."/>
            <person name="Riley R."/>
            <person name="Tritt A."/>
            <person name="Adam C."/>
            <person name="Daum C."/>
            <person name="Floudas D."/>
            <person name="Sun H."/>
            <person name="Yadav J.S."/>
            <person name="Pangilinan J."/>
            <person name="Larsson K.H."/>
            <person name="Matsuura K."/>
            <person name="Barry K."/>
            <person name="Labutti K."/>
            <person name="Kuo R."/>
            <person name="Ohm R.A."/>
            <person name="Bhattacharya S.S."/>
            <person name="Shirouzu T."/>
            <person name="Yoshinaga Y."/>
            <person name="Martin F.M."/>
            <person name="Grigoriev I.V."/>
            <person name="Hibbett D.S."/>
        </authorList>
    </citation>
    <scope>NUCLEOTIDE SEQUENCE [LARGE SCALE GENOMIC DNA]</scope>
    <source>
        <strain evidence="5 6">CBS 109695</strain>
    </source>
</reference>
<dbReference type="STRING" id="436010.A0A166E4T5"/>
<evidence type="ECO:0000256" key="1">
    <source>
        <dbReference type="ARBA" id="ARBA00005495"/>
    </source>
</evidence>
<dbReference type="AlphaFoldDB" id="A0A166E4T5"/>
<protein>
    <recommendedName>
        <fullName evidence="4">CENP-V/GFA domain-containing protein</fullName>
    </recommendedName>
</protein>
<dbReference type="InterPro" id="IPR011057">
    <property type="entry name" value="Mss4-like_sf"/>
</dbReference>